<feature type="non-terminal residue" evidence="2">
    <location>
        <position position="116"/>
    </location>
</feature>
<gene>
    <name evidence="2" type="ORF">AZE42_10560</name>
</gene>
<reference evidence="2 3" key="1">
    <citation type="submission" date="2016-03" db="EMBL/GenBank/DDBJ databases">
        <title>Comparative genomics of the ectomycorrhizal sister species Rhizopogon vinicolor and Rhizopogon vesiculosus (Basidiomycota: Boletales) reveals a divergence of the mating type B locus.</title>
        <authorList>
            <person name="Mujic A.B."/>
            <person name="Kuo A."/>
            <person name="Tritt A."/>
            <person name="Lipzen A."/>
            <person name="Chen C."/>
            <person name="Johnson J."/>
            <person name="Sharma A."/>
            <person name="Barry K."/>
            <person name="Grigoriev I.V."/>
            <person name="Spatafora J.W."/>
        </authorList>
    </citation>
    <scope>NUCLEOTIDE SEQUENCE [LARGE SCALE GENOMIC DNA]</scope>
    <source>
        <strain evidence="2 3">AM-OR11-056</strain>
    </source>
</reference>
<protein>
    <submittedName>
        <fullName evidence="2">Uncharacterized protein</fullName>
    </submittedName>
</protein>
<dbReference type="AlphaFoldDB" id="A0A1J8QKX1"/>
<feature type="region of interest" description="Disordered" evidence="1">
    <location>
        <begin position="1"/>
        <end position="116"/>
    </location>
</feature>
<keyword evidence="3" id="KW-1185">Reference proteome</keyword>
<evidence type="ECO:0000313" key="3">
    <source>
        <dbReference type="Proteomes" id="UP000183567"/>
    </source>
</evidence>
<evidence type="ECO:0000313" key="2">
    <source>
        <dbReference type="EMBL" id="OJA10066.1"/>
    </source>
</evidence>
<dbReference type="EMBL" id="LVVM01005632">
    <property type="protein sequence ID" value="OJA10066.1"/>
    <property type="molecule type" value="Genomic_DNA"/>
</dbReference>
<proteinExistence type="predicted"/>
<feature type="compositionally biased region" description="Polar residues" evidence="1">
    <location>
        <begin position="15"/>
        <end position="41"/>
    </location>
</feature>
<sequence>MLAAAAPGVSDQDFHSVQGQPQQFPGSQNNRVGQSLAQNKTLGGGMAPPASPGMGGPMKEQKDIKPIINNDPSGMPEGSPHNAPAATDQGWPSSNPTGSAHGTAPLTPNTIHSSIM</sequence>
<organism evidence="2 3">
    <name type="scientific">Rhizopogon vesiculosus</name>
    <dbReference type="NCBI Taxonomy" id="180088"/>
    <lineage>
        <taxon>Eukaryota</taxon>
        <taxon>Fungi</taxon>
        <taxon>Dikarya</taxon>
        <taxon>Basidiomycota</taxon>
        <taxon>Agaricomycotina</taxon>
        <taxon>Agaricomycetes</taxon>
        <taxon>Agaricomycetidae</taxon>
        <taxon>Boletales</taxon>
        <taxon>Suillineae</taxon>
        <taxon>Rhizopogonaceae</taxon>
        <taxon>Rhizopogon</taxon>
    </lineage>
</organism>
<comment type="caution">
    <text evidence="2">The sequence shown here is derived from an EMBL/GenBank/DDBJ whole genome shotgun (WGS) entry which is preliminary data.</text>
</comment>
<name>A0A1J8QKX1_9AGAM</name>
<evidence type="ECO:0000256" key="1">
    <source>
        <dbReference type="SAM" id="MobiDB-lite"/>
    </source>
</evidence>
<feature type="compositionally biased region" description="Polar residues" evidence="1">
    <location>
        <begin position="90"/>
        <end position="116"/>
    </location>
</feature>
<dbReference type="OrthoDB" id="2692497at2759"/>
<dbReference type="Proteomes" id="UP000183567">
    <property type="component" value="Unassembled WGS sequence"/>
</dbReference>
<accession>A0A1J8QKX1</accession>